<sequence length="118" mass="13120">MQHLRTNREGDRLGLIERGSVGWAGNSGFHMLNLAVQMQPRRVALVGFDMRVDHGLHWHGSHPEGLSNPTAANTDRWRRCTDAVAEPIAAMGVEVVNCSPISALRNYRFADLEEALEC</sequence>
<dbReference type="EMBL" id="CP123385">
    <property type="protein sequence ID" value="XCC95925.1"/>
    <property type="molecule type" value="Genomic_DNA"/>
</dbReference>
<dbReference type="AlphaFoldDB" id="A0AAU8ALU0"/>
<protein>
    <submittedName>
        <fullName evidence="1">Uncharacterized protein</fullName>
    </submittedName>
</protein>
<reference evidence="1" key="1">
    <citation type="submission" date="2023-02" db="EMBL/GenBank/DDBJ databases">
        <title>Description and genomic characterization of Salipiger bruguierae sp. nov., isolated from the sediment of mangrove plant Bruguiera sexangula.</title>
        <authorList>
            <person name="Long M."/>
        </authorList>
    </citation>
    <scope>NUCLEOTIDE SEQUENCE</scope>
    <source>
        <strain evidence="1">H15</strain>
    </source>
</reference>
<dbReference type="RefSeq" id="WP_353474792.1">
    <property type="nucleotide sequence ID" value="NZ_CP123385.1"/>
</dbReference>
<evidence type="ECO:0000313" key="1">
    <source>
        <dbReference type="EMBL" id="XCC95925.1"/>
    </source>
</evidence>
<organism evidence="1">
    <name type="scientific">Alloyangia sp. H15</name>
    <dbReference type="NCBI Taxonomy" id="3029062"/>
    <lineage>
        <taxon>Bacteria</taxon>
        <taxon>Pseudomonadati</taxon>
        <taxon>Pseudomonadota</taxon>
        <taxon>Alphaproteobacteria</taxon>
        <taxon>Rhodobacterales</taxon>
        <taxon>Roseobacteraceae</taxon>
        <taxon>Alloyangia</taxon>
    </lineage>
</organism>
<gene>
    <name evidence="1" type="ORF">PVT71_14580</name>
</gene>
<name>A0AAU8ALU0_9RHOB</name>
<proteinExistence type="predicted"/>
<accession>A0AAU8ALU0</accession>